<dbReference type="GO" id="GO:0097176">
    <property type="term" value="P:epoxide metabolic process"/>
    <property type="evidence" value="ECO:0007669"/>
    <property type="project" value="TreeGrafter"/>
</dbReference>
<feature type="domain" description="Epoxide hydrolase N-terminal" evidence="5">
    <location>
        <begin position="7"/>
        <end position="102"/>
    </location>
</feature>
<dbReference type="InterPro" id="IPR000639">
    <property type="entry name" value="Epox_hydrolase-like"/>
</dbReference>
<dbReference type="PANTHER" id="PTHR21661">
    <property type="entry name" value="EPOXIDE HYDROLASE 1-RELATED"/>
    <property type="match status" value="1"/>
</dbReference>
<dbReference type="Gene3D" id="3.40.50.1820">
    <property type="entry name" value="alpha/beta hydrolase"/>
    <property type="match status" value="1"/>
</dbReference>
<comment type="similarity">
    <text evidence="1">Belongs to the peptidase S33 family.</text>
</comment>
<proteinExistence type="inferred from homology"/>
<name>A0AAD0KC22_9ACTN</name>
<evidence type="ECO:0000259" key="5">
    <source>
        <dbReference type="Pfam" id="PF06441"/>
    </source>
</evidence>
<evidence type="ECO:0000256" key="2">
    <source>
        <dbReference type="ARBA" id="ARBA00022797"/>
    </source>
</evidence>
<dbReference type="GO" id="GO:0004301">
    <property type="term" value="F:epoxide hydrolase activity"/>
    <property type="evidence" value="ECO:0007669"/>
    <property type="project" value="TreeGrafter"/>
</dbReference>
<dbReference type="EMBL" id="CP029604">
    <property type="protein sequence ID" value="AWO87108.1"/>
    <property type="molecule type" value="Genomic_DNA"/>
</dbReference>
<feature type="active site" description="Nucleophile" evidence="4">
    <location>
        <position position="159"/>
    </location>
</feature>
<dbReference type="SUPFAM" id="SSF53474">
    <property type="entry name" value="alpha/beta-Hydrolases"/>
    <property type="match status" value="1"/>
</dbReference>
<dbReference type="InterPro" id="IPR010497">
    <property type="entry name" value="Epoxide_hydro_N"/>
</dbReference>
<evidence type="ECO:0000256" key="1">
    <source>
        <dbReference type="ARBA" id="ARBA00010088"/>
    </source>
</evidence>
<dbReference type="PANTHER" id="PTHR21661:SF35">
    <property type="entry name" value="EPOXIDE HYDROLASE"/>
    <property type="match status" value="1"/>
</dbReference>
<dbReference type="InterPro" id="IPR016292">
    <property type="entry name" value="Epoxide_hydrolase"/>
</dbReference>
<evidence type="ECO:0000256" key="3">
    <source>
        <dbReference type="ARBA" id="ARBA00022801"/>
    </source>
</evidence>
<accession>A0AAD0KC22</accession>
<protein>
    <submittedName>
        <fullName evidence="6">Epoxide hydrolase</fullName>
    </submittedName>
</protein>
<feature type="active site" description="Proton donor" evidence="4">
    <location>
        <position position="287"/>
    </location>
</feature>
<dbReference type="Proteomes" id="UP000247118">
    <property type="component" value="Chromosome"/>
</dbReference>
<gene>
    <name evidence="6" type="ORF">DLJ61_25290</name>
</gene>
<dbReference type="PIRSF" id="PIRSF001112">
    <property type="entry name" value="Epoxide_hydrolase"/>
    <property type="match status" value="1"/>
</dbReference>
<keyword evidence="2" id="KW-0058">Aromatic hydrocarbons catabolism</keyword>
<dbReference type="RefSeq" id="WP_033204329.1">
    <property type="nucleotide sequence ID" value="NZ_CABEIC010000002.1"/>
</dbReference>
<dbReference type="KEGG" id="gta:BCM27_25030"/>
<dbReference type="AlphaFoldDB" id="A0AAD0KC22"/>
<dbReference type="PRINTS" id="PR00412">
    <property type="entry name" value="EPOXHYDRLASE"/>
</dbReference>
<sequence>MFRRSTTAALDGLRDRLLRFRSIPRADVAGAGGFDPELLDDLVDHWTTGFDWRIHEDRIAELGWVETERAEVPVRAVMSEADGGRAPVVLLLHGWPDSVLRFERLFPLLGDVSYVAPALPGFPFSTPVARGLSSVQMADAVAAAMTEFGVDRFTVSAGDVGCDVAEALAARHPERVASLHLTDVSQYHFLTDLPPDLDDEEVAYVERGHRWQAAEGGYMHQQSTRPDTLAVGLGDSPVGLAAWIVEKLLRWTDCDGDITRVFSYDEVLTWVTAYWLTGTIATSFGPYATRAAKDWPRVETPTVFTLFAHDLVNAPRQFANRHFAVADWREFDRGGHFAAWERPDDYIWGLRRALEAGGH</sequence>
<evidence type="ECO:0000313" key="6">
    <source>
        <dbReference type="EMBL" id="AWO87108.1"/>
    </source>
</evidence>
<keyword evidence="3 6" id="KW-0378">Hydrolase</keyword>
<dbReference type="Pfam" id="PF06441">
    <property type="entry name" value="EHN"/>
    <property type="match status" value="1"/>
</dbReference>
<feature type="active site" description="Proton acceptor" evidence="4">
    <location>
        <position position="336"/>
    </location>
</feature>
<organism evidence="6 7">
    <name type="scientific">Gordonia terrae</name>
    <dbReference type="NCBI Taxonomy" id="2055"/>
    <lineage>
        <taxon>Bacteria</taxon>
        <taxon>Bacillati</taxon>
        <taxon>Actinomycetota</taxon>
        <taxon>Actinomycetes</taxon>
        <taxon>Mycobacteriales</taxon>
        <taxon>Gordoniaceae</taxon>
        <taxon>Gordonia</taxon>
    </lineage>
</organism>
<dbReference type="InterPro" id="IPR029058">
    <property type="entry name" value="AB_hydrolase_fold"/>
</dbReference>
<evidence type="ECO:0000256" key="4">
    <source>
        <dbReference type="PIRSR" id="PIRSR001112-1"/>
    </source>
</evidence>
<reference evidence="6 7" key="1">
    <citation type="submission" date="2018-05" db="EMBL/GenBank/DDBJ databases">
        <title>Complete genome sequence of Gordonia terrae NRRL B-16283.</title>
        <authorList>
            <person name="Garlena R.A."/>
            <person name="Russell D.A."/>
            <person name="Hatfull G.F."/>
        </authorList>
    </citation>
    <scope>NUCLEOTIDE SEQUENCE [LARGE SCALE GENOMIC DNA]</scope>
    <source>
        <strain evidence="6 7">NRRL B-16283</strain>
    </source>
</reference>
<evidence type="ECO:0000313" key="7">
    <source>
        <dbReference type="Proteomes" id="UP000247118"/>
    </source>
</evidence>